<evidence type="ECO:0000313" key="2">
    <source>
        <dbReference type="EMBL" id="ROW12327.1"/>
    </source>
</evidence>
<protein>
    <recommendedName>
        <fullName evidence="1">Aminoglycoside phosphotransferase domain-containing protein</fullName>
    </recommendedName>
</protein>
<feature type="domain" description="Aminoglycoside phosphotransferase" evidence="1">
    <location>
        <begin position="128"/>
        <end position="278"/>
    </location>
</feature>
<dbReference type="Proteomes" id="UP000283895">
    <property type="component" value="Unassembled WGS sequence"/>
</dbReference>
<keyword evidence="3" id="KW-1185">Reference proteome</keyword>
<name>A0A423X944_9PEZI</name>
<comment type="caution">
    <text evidence="2">The sequence shown here is derived from an EMBL/GenBank/DDBJ whole genome shotgun (WGS) entry which is preliminary data.</text>
</comment>
<dbReference type="InterPro" id="IPR011009">
    <property type="entry name" value="Kinase-like_dom_sf"/>
</dbReference>
<dbReference type="PANTHER" id="PTHR21310">
    <property type="entry name" value="AMINOGLYCOSIDE PHOSPHOTRANSFERASE-RELATED-RELATED"/>
    <property type="match status" value="1"/>
</dbReference>
<evidence type="ECO:0000313" key="3">
    <source>
        <dbReference type="Proteomes" id="UP000283895"/>
    </source>
</evidence>
<accession>A0A423X944</accession>
<dbReference type="PANTHER" id="PTHR21310:SF59">
    <property type="entry name" value="AMINOGLYCOSIDE PHOSPHOTRANSFERASE DOMAIN-CONTAINING PROTEIN"/>
    <property type="match status" value="1"/>
</dbReference>
<dbReference type="InterPro" id="IPR002575">
    <property type="entry name" value="Aminoglycoside_PTrfase"/>
</dbReference>
<gene>
    <name evidence="2" type="ORF">VMCG_00428</name>
</gene>
<dbReference type="SUPFAM" id="SSF56112">
    <property type="entry name" value="Protein kinase-like (PK-like)"/>
    <property type="match status" value="1"/>
</dbReference>
<dbReference type="OrthoDB" id="5598852at2759"/>
<dbReference type="Pfam" id="PF01636">
    <property type="entry name" value="APH"/>
    <property type="match status" value="1"/>
</dbReference>
<sequence>MATNLVSTYSGVDAFFERCNLPPDTRDRCWAFVREAFPGRTIEEVKSQGYCSYTLCVAQDTIVQFRPPVHRLEIRLAEATQGVYGSRAPRTELEGVLASPQSSSKDYQGRKDCRTPIDEAIAIDDDAYEDEPGTSLYVYSMTRIPGISLAELYASLKYSALSLSQLRQQREVIVDHFAKFIATGWNSARPASDSTVSTLRGKVGGSIKWRLEQMKAHLPQRFHSVVRETLDRLDEIESLPWALTHGDVVPANVMVCPPRDNTGISVVSGFVDWAETEYLPFGVGLYGLEELLGETGVDGRFAYYVEAEELRKLFWSRLAVQILGISIHPGTHYRELIEAAHTLGVLLWHGIAFDNGRLRRVVEEGKDDEELWRLDIFLNRKTKVVRAGVDLEPIQH</sequence>
<evidence type="ECO:0000259" key="1">
    <source>
        <dbReference type="Pfam" id="PF01636"/>
    </source>
</evidence>
<dbReference type="EMBL" id="LKEA01000001">
    <property type="protein sequence ID" value="ROW12327.1"/>
    <property type="molecule type" value="Genomic_DNA"/>
</dbReference>
<dbReference type="InterPro" id="IPR051678">
    <property type="entry name" value="AGP_Transferase"/>
</dbReference>
<dbReference type="AlphaFoldDB" id="A0A423X944"/>
<proteinExistence type="predicted"/>
<dbReference type="STRING" id="356882.A0A423X944"/>
<reference evidence="2 3" key="1">
    <citation type="submission" date="2015-09" db="EMBL/GenBank/DDBJ databases">
        <title>Host preference determinants of Valsa canker pathogens revealed by comparative genomics.</title>
        <authorList>
            <person name="Yin Z."/>
            <person name="Huang L."/>
        </authorList>
    </citation>
    <scope>NUCLEOTIDE SEQUENCE [LARGE SCALE GENOMIC DNA]</scope>
    <source>
        <strain evidence="2 3">03-1</strain>
    </source>
</reference>
<organism evidence="2 3">
    <name type="scientific">Cytospora schulzeri</name>
    <dbReference type="NCBI Taxonomy" id="448051"/>
    <lineage>
        <taxon>Eukaryota</taxon>
        <taxon>Fungi</taxon>
        <taxon>Dikarya</taxon>
        <taxon>Ascomycota</taxon>
        <taxon>Pezizomycotina</taxon>
        <taxon>Sordariomycetes</taxon>
        <taxon>Sordariomycetidae</taxon>
        <taxon>Diaporthales</taxon>
        <taxon>Cytosporaceae</taxon>
        <taxon>Cytospora</taxon>
    </lineage>
</organism>